<sequence length="99" mass="10728">MLSTWMETNKTSKRSEGLRFMLAMKNRAYHGGIKYSLCEAIFGVPMKKGFFFQLSCSTCINGAMADSDEREENGPGVDSNESTKGQAGMQLQSTSAAGA</sequence>
<feature type="non-terminal residue" evidence="2">
    <location>
        <position position="99"/>
    </location>
</feature>
<feature type="compositionally biased region" description="Polar residues" evidence="1">
    <location>
        <begin position="79"/>
        <end position="99"/>
    </location>
</feature>
<organism evidence="2 3">
    <name type="scientific">Dryococelus australis</name>
    <dbReference type="NCBI Taxonomy" id="614101"/>
    <lineage>
        <taxon>Eukaryota</taxon>
        <taxon>Metazoa</taxon>
        <taxon>Ecdysozoa</taxon>
        <taxon>Arthropoda</taxon>
        <taxon>Hexapoda</taxon>
        <taxon>Insecta</taxon>
        <taxon>Pterygota</taxon>
        <taxon>Neoptera</taxon>
        <taxon>Polyneoptera</taxon>
        <taxon>Phasmatodea</taxon>
        <taxon>Verophasmatodea</taxon>
        <taxon>Anareolatae</taxon>
        <taxon>Phasmatidae</taxon>
        <taxon>Eurycanthinae</taxon>
        <taxon>Dryococelus</taxon>
    </lineage>
</organism>
<name>A0ABQ9GUF6_9NEOP</name>
<keyword evidence="3" id="KW-1185">Reference proteome</keyword>
<dbReference type="EMBL" id="JARBHB010000009">
    <property type="protein sequence ID" value="KAJ8875652.1"/>
    <property type="molecule type" value="Genomic_DNA"/>
</dbReference>
<protein>
    <submittedName>
        <fullName evidence="2">Uncharacterized protein</fullName>
    </submittedName>
</protein>
<dbReference type="Proteomes" id="UP001159363">
    <property type="component" value="Chromosome 8"/>
</dbReference>
<comment type="caution">
    <text evidence="2">The sequence shown here is derived from an EMBL/GenBank/DDBJ whole genome shotgun (WGS) entry which is preliminary data.</text>
</comment>
<evidence type="ECO:0000313" key="3">
    <source>
        <dbReference type="Proteomes" id="UP001159363"/>
    </source>
</evidence>
<proteinExistence type="predicted"/>
<reference evidence="2 3" key="1">
    <citation type="submission" date="2023-02" db="EMBL/GenBank/DDBJ databases">
        <title>LHISI_Scaffold_Assembly.</title>
        <authorList>
            <person name="Stuart O.P."/>
            <person name="Cleave R."/>
            <person name="Magrath M.J.L."/>
            <person name="Mikheyev A.S."/>
        </authorList>
    </citation>
    <scope>NUCLEOTIDE SEQUENCE [LARGE SCALE GENOMIC DNA]</scope>
    <source>
        <strain evidence="2">Daus_M_001</strain>
        <tissue evidence="2">Leg muscle</tissue>
    </source>
</reference>
<evidence type="ECO:0000313" key="2">
    <source>
        <dbReference type="EMBL" id="KAJ8875652.1"/>
    </source>
</evidence>
<feature type="region of interest" description="Disordered" evidence="1">
    <location>
        <begin position="66"/>
        <end position="99"/>
    </location>
</feature>
<gene>
    <name evidence="2" type="ORF">PR048_023549</name>
</gene>
<evidence type="ECO:0000256" key="1">
    <source>
        <dbReference type="SAM" id="MobiDB-lite"/>
    </source>
</evidence>
<accession>A0ABQ9GUF6</accession>